<dbReference type="EMBL" id="FOOT01000002">
    <property type="protein sequence ID" value="SFG41835.1"/>
    <property type="molecule type" value="Genomic_DNA"/>
</dbReference>
<dbReference type="Proteomes" id="UP000198724">
    <property type="component" value="Unassembled WGS sequence"/>
</dbReference>
<evidence type="ECO:0000313" key="3">
    <source>
        <dbReference type="Proteomes" id="UP000198724"/>
    </source>
</evidence>
<dbReference type="STRING" id="1436961.SAMN05421739_102455"/>
<dbReference type="AlphaFoldDB" id="A0A1I2RMD9"/>
<sequence>MKDNSGKVLLAMLAGASAGVIAGLLMAPDTGEVTRSSIKKWAGKMSKDLEKNLQDGLEEIKKMSSEKFGKSGEGSSAAGDNTGANKSASTGSTATGGTSSSSGSTTSSTGSQTSTGGSSTTGGGSGNTTGTTGGNA</sequence>
<evidence type="ECO:0000313" key="2">
    <source>
        <dbReference type="EMBL" id="SFG41835.1"/>
    </source>
</evidence>
<feature type="compositionally biased region" description="Basic and acidic residues" evidence="1">
    <location>
        <begin position="56"/>
        <end position="70"/>
    </location>
</feature>
<feature type="region of interest" description="Disordered" evidence="1">
    <location>
        <begin position="56"/>
        <end position="136"/>
    </location>
</feature>
<dbReference type="RefSeq" id="WP_092099908.1">
    <property type="nucleotide sequence ID" value="NZ_FOOT01000002.1"/>
</dbReference>
<dbReference type="InterPro" id="IPR024623">
    <property type="entry name" value="YtxH"/>
</dbReference>
<reference evidence="3" key="1">
    <citation type="submission" date="2016-10" db="EMBL/GenBank/DDBJ databases">
        <authorList>
            <person name="Varghese N."/>
            <person name="Submissions S."/>
        </authorList>
    </citation>
    <scope>NUCLEOTIDE SEQUENCE [LARGE SCALE GENOMIC DNA]</scope>
    <source>
        <strain evidence="3">LP51</strain>
    </source>
</reference>
<feature type="compositionally biased region" description="Low complexity" evidence="1">
    <location>
        <begin position="73"/>
        <end position="118"/>
    </location>
</feature>
<keyword evidence="3" id="KW-1185">Reference proteome</keyword>
<protein>
    <submittedName>
        <fullName evidence="2">YtxH-like protein</fullName>
    </submittedName>
</protein>
<evidence type="ECO:0000256" key="1">
    <source>
        <dbReference type="SAM" id="MobiDB-lite"/>
    </source>
</evidence>
<dbReference type="OrthoDB" id="894320at2"/>
<name>A0A1I2RMD9_9BACT</name>
<feature type="compositionally biased region" description="Gly residues" evidence="1">
    <location>
        <begin position="119"/>
        <end position="136"/>
    </location>
</feature>
<accession>A0A1I2RMD9</accession>
<organism evidence="2 3">
    <name type="scientific">Pontibacter chinhatensis</name>
    <dbReference type="NCBI Taxonomy" id="1436961"/>
    <lineage>
        <taxon>Bacteria</taxon>
        <taxon>Pseudomonadati</taxon>
        <taxon>Bacteroidota</taxon>
        <taxon>Cytophagia</taxon>
        <taxon>Cytophagales</taxon>
        <taxon>Hymenobacteraceae</taxon>
        <taxon>Pontibacter</taxon>
    </lineage>
</organism>
<proteinExistence type="predicted"/>
<dbReference type="Pfam" id="PF12732">
    <property type="entry name" value="YtxH"/>
    <property type="match status" value="1"/>
</dbReference>
<gene>
    <name evidence="2" type="ORF">SAMN05421739_102455</name>
</gene>